<keyword evidence="2" id="KW-1185">Reference proteome</keyword>
<sequence>MNAATEIVEYTEQEQADALARLRDLMGEPVPDMLARARAFAASHGNQAAELPE</sequence>
<evidence type="ECO:0000313" key="2">
    <source>
        <dbReference type="Proteomes" id="UP001500888"/>
    </source>
</evidence>
<dbReference type="RefSeq" id="WP_344952860.1">
    <property type="nucleotide sequence ID" value="NZ_BAAAZR010000059.1"/>
</dbReference>
<reference evidence="2" key="1">
    <citation type="journal article" date="2019" name="Int. J. Syst. Evol. Microbiol.">
        <title>The Global Catalogue of Microorganisms (GCM) 10K type strain sequencing project: providing services to taxonomists for standard genome sequencing and annotation.</title>
        <authorList>
            <consortium name="The Broad Institute Genomics Platform"/>
            <consortium name="The Broad Institute Genome Sequencing Center for Infectious Disease"/>
            <person name="Wu L."/>
            <person name="Ma J."/>
        </authorList>
    </citation>
    <scope>NUCLEOTIDE SEQUENCE [LARGE SCALE GENOMIC DNA]</scope>
    <source>
        <strain evidence="2">JCM 16908</strain>
    </source>
</reference>
<gene>
    <name evidence="1" type="ORF">GCM10022226_78990</name>
</gene>
<comment type="caution">
    <text evidence="1">The sequence shown here is derived from an EMBL/GenBank/DDBJ whole genome shotgun (WGS) entry which is preliminary data.</text>
</comment>
<dbReference type="Proteomes" id="UP001500888">
    <property type="component" value="Unassembled WGS sequence"/>
</dbReference>
<name>A0ABP7JFT0_9ACTN</name>
<evidence type="ECO:0000313" key="1">
    <source>
        <dbReference type="EMBL" id="GAA3844095.1"/>
    </source>
</evidence>
<dbReference type="EMBL" id="BAAAZR010000059">
    <property type="protein sequence ID" value="GAA3844095.1"/>
    <property type="molecule type" value="Genomic_DNA"/>
</dbReference>
<accession>A0ABP7JFT0</accession>
<protein>
    <submittedName>
        <fullName evidence="1">Uncharacterized protein</fullName>
    </submittedName>
</protein>
<organism evidence="1 2">
    <name type="scientific">Sphaerisporangium flaviroseum</name>
    <dbReference type="NCBI Taxonomy" id="509199"/>
    <lineage>
        <taxon>Bacteria</taxon>
        <taxon>Bacillati</taxon>
        <taxon>Actinomycetota</taxon>
        <taxon>Actinomycetes</taxon>
        <taxon>Streptosporangiales</taxon>
        <taxon>Streptosporangiaceae</taxon>
        <taxon>Sphaerisporangium</taxon>
    </lineage>
</organism>
<proteinExistence type="predicted"/>